<dbReference type="GeneID" id="40827950"/>
<keyword evidence="2" id="KW-1185">Reference proteome</keyword>
<dbReference type="AlphaFoldDB" id="A0A1G9NCY3"/>
<sequence length="193" mass="20616">MPGPAASLLLFERLTDTGWDATVSWLGTFCRPVEPVPGGGLDVWIEDATPIGAGDVRGGGNPFHMAEESEDVFAEYELGGFERSPVQEIVVSAYVPGRDSHRLLGHPTASLARRLGALIGCNGLLGHRYDLHGEGPEQEAAAPAAARALVGGIGGVVHEVPYTSGDGVVRYTHVCDAAFMESWLRHPEFRMVR</sequence>
<dbReference type="InterPro" id="IPR045948">
    <property type="entry name" value="DUF6368"/>
</dbReference>
<evidence type="ECO:0000313" key="1">
    <source>
        <dbReference type="EMBL" id="SDL84360.1"/>
    </source>
</evidence>
<dbReference type="STRING" id="1196353.SAMN05444921_101618"/>
<evidence type="ECO:0000313" key="2">
    <source>
        <dbReference type="Proteomes" id="UP000199063"/>
    </source>
</evidence>
<reference evidence="2" key="1">
    <citation type="submission" date="2016-10" db="EMBL/GenBank/DDBJ databases">
        <authorList>
            <person name="Varghese N."/>
            <person name="Submissions S."/>
        </authorList>
    </citation>
    <scope>NUCLEOTIDE SEQUENCE [LARGE SCALE GENOMIC DNA]</scope>
    <source>
        <strain evidence="2">CGMCC 4.7042</strain>
    </source>
</reference>
<dbReference type="EMBL" id="FNHI01000001">
    <property type="protein sequence ID" value="SDL84360.1"/>
    <property type="molecule type" value="Genomic_DNA"/>
</dbReference>
<dbReference type="RefSeq" id="WP_093652185.1">
    <property type="nucleotide sequence ID" value="NZ_FNHI01000001.1"/>
</dbReference>
<dbReference type="OrthoDB" id="4169843at2"/>
<name>A0A1G9NCY3_9ACTN</name>
<protein>
    <submittedName>
        <fullName evidence="1">Uncharacterized protein</fullName>
    </submittedName>
</protein>
<proteinExistence type="predicted"/>
<dbReference type="Pfam" id="PF19895">
    <property type="entry name" value="DUF6368"/>
    <property type="match status" value="1"/>
</dbReference>
<gene>
    <name evidence="1" type="ORF">SAMN05444921_101618</name>
</gene>
<accession>A0A1G9NCY3</accession>
<organism evidence="1 2">
    <name type="scientific">Streptomyces wuyuanensis</name>
    <dbReference type="NCBI Taxonomy" id="1196353"/>
    <lineage>
        <taxon>Bacteria</taxon>
        <taxon>Bacillati</taxon>
        <taxon>Actinomycetota</taxon>
        <taxon>Actinomycetes</taxon>
        <taxon>Kitasatosporales</taxon>
        <taxon>Streptomycetaceae</taxon>
        <taxon>Streptomyces</taxon>
    </lineage>
</organism>
<dbReference type="Proteomes" id="UP000199063">
    <property type="component" value="Unassembled WGS sequence"/>
</dbReference>